<comment type="caution">
    <text evidence="1">The sequence shown here is derived from an EMBL/GenBank/DDBJ whole genome shotgun (WGS) entry which is preliminary data.</text>
</comment>
<dbReference type="EMBL" id="FNTS01000002">
    <property type="protein sequence ID" value="SED27445.1"/>
    <property type="molecule type" value="Genomic_DNA"/>
</dbReference>
<dbReference type="RefSeq" id="WP_159440218.1">
    <property type="nucleotide sequence ID" value="NZ_FNTS01000002.1"/>
</dbReference>
<reference evidence="1 2" key="1">
    <citation type="submission" date="2016-10" db="EMBL/GenBank/DDBJ databases">
        <authorList>
            <person name="Varghese N."/>
            <person name="Submissions S."/>
        </authorList>
    </citation>
    <scope>NUCLEOTIDE SEQUENCE [LARGE SCALE GENOMIC DNA]</scope>
    <source>
        <strain evidence="1 2">BS2773</strain>
    </source>
</reference>
<accession>A0A1H4ZC45</accession>
<evidence type="ECO:0000313" key="1">
    <source>
        <dbReference type="EMBL" id="SED27445.1"/>
    </source>
</evidence>
<proteinExistence type="predicted"/>
<sequence length="58" mass="6627">MSDKKCEADHSWRRVSQWRSDPGAVSGTVHYSYLECRACGEEDHSHPNPESYACEPED</sequence>
<organism evidence="1 2">
    <name type="scientific">Pseudomonas costantinii</name>
    <dbReference type="NCBI Taxonomy" id="168469"/>
    <lineage>
        <taxon>Bacteria</taxon>
        <taxon>Pseudomonadati</taxon>
        <taxon>Pseudomonadota</taxon>
        <taxon>Gammaproteobacteria</taxon>
        <taxon>Pseudomonadales</taxon>
        <taxon>Pseudomonadaceae</taxon>
        <taxon>Pseudomonas</taxon>
    </lineage>
</organism>
<name>A0A1H4ZC45_9PSED</name>
<protein>
    <submittedName>
        <fullName evidence="1">Uncharacterized protein</fullName>
    </submittedName>
</protein>
<dbReference type="Proteomes" id="UP000182179">
    <property type="component" value="Unassembled WGS sequence"/>
</dbReference>
<gene>
    <name evidence="1" type="ORF">SAMN04515675_0523</name>
</gene>
<evidence type="ECO:0000313" key="2">
    <source>
        <dbReference type="Proteomes" id="UP000182179"/>
    </source>
</evidence>
<keyword evidence="2" id="KW-1185">Reference proteome</keyword>